<evidence type="ECO:0000313" key="3">
    <source>
        <dbReference type="EMBL" id="KAK6165078.1"/>
    </source>
</evidence>
<comment type="caution">
    <text evidence="3">The sequence shown here is derived from an EMBL/GenBank/DDBJ whole genome shotgun (WGS) entry which is preliminary data.</text>
</comment>
<dbReference type="InterPro" id="IPR052035">
    <property type="entry name" value="ZnF_BED_domain_contain"/>
</dbReference>
<protein>
    <recommendedName>
        <fullName evidence="2">HAT C-terminal dimerisation domain-containing protein</fullName>
    </recommendedName>
</protein>
<dbReference type="InterPro" id="IPR008906">
    <property type="entry name" value="HATC_C_dom"/>
</dbReference>
<organism evidence="3 7">
    <name type="scientific">Patella caerulea</name>
    <name type="common">Rayed Mediterranean limpet</name>
    <dbReference type="NCBI Taxonomy" id="87958"/>
    <lineage>
        <taxon>Eukaryota</taxon>
        <taxon>Metazoa</taxon>
        <taxon>Spiralia</taxon>
        <taxon>Lophotrochozoa</taxon>
        <taxon>Mollusca</taxon>
        <taxon>Gastropoda</taxon>
        <taxon>Patellogastropoda</taxon>
        <taxon>Patelloidea</taxon>
        <taxon>Patellidae</taxon>
        <taxon>Patella</taxon>
    </lineage>
</organism>
<accession>A0AAN8IZB0</accession>
<dbReference type="GO" id="GO:0046983">
    <property type="term" value="F:protein dimerization activity"/>
    <property type="evidence" value="ECO:0007669"/>
    <property type="project" value="InterPro"/>
</dbReference>
<dbReference type="AlphaFoldDB" id="A0AAN8IZB0"/>
<feature type="compositionally biased region" description="Basic and acidic residues" evidence="1">
    <location>
        <begin position="456"/>
        <end position="468"/>
    </location>
</feature>
<dbReference type="SUPFAM" id="SSF53098">
    <property type="entry name" value="Ribonuclease H-like"/>
    <property type="match status" value="1"/>
</dbReference>
<dbReference type="EMBL" id="JAZGQO010000012">
    <property type="protein sequence ID" value="KAK6172128.1"/>
    <property type="molecule type" value="Genomic_DNA"/>
</dbReference>
<evidence type="ECO:0000256" key="1">
    <source>
        <dbReference type="SAM" id="MobiDB-lite"/>
    </source>
</evidence>
<dbReference type="Pfam" id="PF05699">
    <property type="entry name" value="Dimer_Tnp_hAT"/>
    <property type="match status" value="1"/>
</dbReference>
<dbReference type="PANTHER" id="PTHR46481:SF4">
    <property type="entry name" value="ZINC FINGER BED DOMAIN-CONTAINING PROTEIN 4"/>
    <property type="match status" value="1"/>
</dbReference>
<keyword evidence="7" id="KW-1185">Reference proteome</keyword>
<evidence type="ECO:0000313" key="5">
    <source>
        <dbReference type="EMBL" id="KAK6172127.1"/>
    </source>
</evidence>
<reference evidence="3 7" key="1">
    <citation type="submission" date="2024-01" db="EMBL/GenBank/DDBJ databases">
        <title>The genome of the rayed Mediterranean limpet Patella caerulea (Linnaeus, 1758).</title>
        <authorList>
            <person name="Anh-Thu Weber A."/>
            <person name="Halstead-Nussloch G."/>
        </authorList>
    </citation>
    <scope>NUCLEOTIDE SEQUENCE [LARGE SCALE GENOMIC DNA]</scope>
    <source>
        <strain evidence="3">AATW-2023a</strain>
        <tissue evidence="3">Whole specimen</tissue>
    </source>
</reference>
<dbReference type="PANTHER" id="PTHR46481">
    <property type="entry name" value="ZINC FINGER BED DOMAIN-CONTAINING PROTEIN 4"/>
    <property type="match status" value="1"/>
</dbReference>
<dbReference type="EMBL" id="JAZGQO010000012">
    <property type="protein sequence ID" value="KAK6172124.1"/>
    <property type="molecule type" value="Genomic_DNA"/>
</dbReference>
<feature type="domain" description="HAT C-terminal dimerisation" evidence="2">
    <location>
        <begin position="502"/>
        <end position="581"/>
    </location>
</feature>
<dbReference type="InterPro" id="IPR012337">
    <property type="entry name" value="RNaseH-like_sf"/>
</dbReference>
<dbReference type="Proteomes" id="UP001347796">
    <property type="component" value="Unassembled WGS sequence"/>
</dbReference>
<sequence length="586" mass="65531">MEALSGKSDSQRSLVSGHFGSRPSSSCKTPNVMSLFRNKLSSNSTRAKSITAGVTEFIIKDLRPFCVVENAGFRNLLTILEPNYVLPSRQHFSEKKIPELYEEVKRKVLYDINNKQLSLTTDGWTSRATESYVTITSCHIDENWEIKNYVLQTRSMPQSHTGSNLAALLVEAAQEWGIHNKPAVVTDNAANMVVAVKEFAAFHVGCFAHTLNLACGRALKISSVSLLLARIRRIVNYFHRSTVAAAVFKEVQERQQLPKHKLVIDVQTRWNSALDMTSRFLEQQPAVYAALTSKELRGKEKDISTLSESDIASAEELVSVLSPLKIATTALCDENTPTLSIIMPLMDRLLNEIMSPKEGDTNLIKQMKLAVVNDLSNRYKNIKSELLIATVLDPRFKSLPFLSEEETMEVFYNLSLKVVNIAQENNVSVSFNTDTPSPAKISKQNDNDNDNNNDPILDKSDESDDSHVPDNNNNSAMSSLFGDKYKKQVVPSYSTQQACENEISSYKKEPAIDANSNPLHWWKSLENKFPLLSLVAKKYLGIPATSVPSERVFSTAGDIITAQRSALKPKHVDKLIFLKKNWKPKC</sequence>
<feature type="region of interest" description="Disordered" evidence="1">
    <location>
        <begin position="429"/>
        <end position="479"/>
    </location>
</feature>
<dbReference type="EMBL" id="JAZGQO010000032">
    <property type="protein sequence ID" value="KAK6165078.1"/>
    <property type="molecule type" value="Genomic_DNA"/>
</dbReference>
<evidence type="ECO:0000313" key="4">
    <source>
        <dbReference type="EMBL" id="KAK6172124.1"/>
    </source>
</evidence>
<proteinExistence type="predicted"/>
<feature type="region of interest" description="Disordered" evidence="1">
    <location>
        <begin position="1"/>
        <end position="30"/>
    </location>
</feature>
<name>A0AAN8IZB0_PATCE</name>
<dbReference type="EMBL" id="JAZGQO010000012">
    <property type="protein sequence ID" value="KAK6172127.1"/>
    <property type="molecule type" value="Genomic_DNA"/>
</dbReference>
<dbReference type="SUPFAM" id="SSF140996">
    <property type="entry name" value="Hermes dimerisation domain"/>
    <property type="match status" value="1"/>
</dbReference>
<evidence type="ECO:0000259" key="2">
    <source>
        <dbReference type="Pfam" id="PF05699"/>
    </source>
</evidence>
<evidence type="ECO:0000313" key="7">
    <source>
        <dbReference type="Proteomes" id="UP001347796"/>
    </source>
</evidence>
<feature type="compositionally biased region" description="Polar residues" evidence="1">
    <location>
        <begin position="469"/>
        <end position="478"/>
    </location>
</feature>
<evidence type="ECO:0000313" key="6">
    <source>
        <dbReference type="EMBL" id="KAK6172128.1"/>
    </source>
</evidence>
<gene>
    <name evidence="4" type="ORF">SNE40_018073</name>
    <name evidence="5" type="ORF">SNE40_018076</name>
    <name evidence="6" type="ORF">SNE40_018077</name>
    <name evidence="3" type="ORF">SNE40_023676</name>
</gene>